<dbReference type="InterPro" id="IPR013785">
    <property type="entry name" value="Aldolase_TIM"/>
</dbReference>
<reference evidence="1 2" key="1">
    <citation type="submission" date="2015-10" db="EMBL/GenBank/DDBJ databases">
        <title>Draft genome sequence of Streptomyces longwoodensis DSM 41677, type strain for the species Streptomyces longwoodensis.</title>
        <authorList>
            <person name="Ruckert C."/>
            <person name="Winkler A."/>
            <person name="Kalinowski J."/>
            <person name="Kampfer P."/>
            <person name="Glaeser S."/>
        </authorList>
    </citation>
    <scope>NUCLEOTIDE SEQUENCE [LARGE SCALE GENOMIC DNA]</scope>
    <source>
        <strain evidence="1 2">DSM 41677</strain>
    </source>
</reference>
<protein>
    <submittedName>
        <fullName evidence="1">Uncharacterized protein</fullName>
    </submittedName>
</protein>
<gene>
    <name evidence="1" type="ORF">AQJ30_04010</name>
</gene>
<dbReference type="EMBL" id="LMWS01000005">
    <property type="protein sequence ID" value="KUN41057.1"/>
    <property type="molecule type" value="Genomic_DNA"/>
</dbReference>
<evidence type="ECO:0000313" key="1">
    <source>
        <dbReference type="EMBL" id="KUN41057.1"/>
    </source>
</evidence>
<name>A0A101R3M5_9ACTN</name>
<sequence>MNTLAPLPVRPAGPLRAAATAHTALWLDCRRTTRQAADQAFAEAAEMVRDMLPPDAGDPASAHRSARGTTVVGPVHGLAAYRQLMRRLLPEATASPGRTFAVEYPLWAVDALVDARLDLIGGCEAKAMRSTAGIAGAHLLYDAWRRDVQSPQWTRAAERGATAPYLLWTTQPCAGPDRGATYAGKCLFPGTALALSPTALRTFAQHSVVTGPTAVEVTETRRVARVLGWFGIRLDTLEPCAAQAATSA</sequence>
<proteinExistence type="predicted"/>
<dbReference type="Gene3D" id="3.20.20.70">
    <property type="entry name" value="Aldolase class I"/>
    <property type="match status" value="1"/>
</dbReference>
<evidence type="ECO:0000313" key="2">
    <source>
        <dbReference type="Proteomes" id="UP000053271"/>
    </source>
</evidence>
<dbReference type="Proteomes" id="UP000053271">
    <property type="component" value="Unassembled WGS sequence"/>
</dbReference>
<organism evidence="1 2">
    <name type="scientific">Streptomyces longwoodensis</name>
    <dbReference type="NCBI Taxonomy" id="68231"/>
    <lineage>
        <taxon>Bacteria</taxon>
        <taxon>Bacillati</taxon>
        <taxon>Actinomycetota</taxon>
        <taxon>Actinomycetes</taxon>
        <taxon>Kitasatosporales</taxon>
        <taxon>Streptomycetaceae</taxon>
        <taxon>Streptomyces</taxon>
    </lineage>
</organism>
<comment type="caution">
    <text evidence="1">The sequence shown here is derived from an EMBL/GenBank/DDBJ whole genome shotgun (WGS) entry which is preliminary data.</text>
</comment>
<dbReference type="RefSeq" id="WP_067228518.1">
    <property type="nucleotide sequence ID" value="NZ_KQ948549.1"/>
</dbReference>
<keyword evidence="2" id="KW-1185">Reference proteome</keyword>
<dbReference type="AlphaFoldDB" id="A0A101R3M5"/>
<accession>A0A101R3M5</accession>
<dbReference type="STRING" id="68231.AQJ30_04010"/>
<dbReference type="GeneID" id="91423790"/>